<keyword evidence="3 6" id="KW-0489">Methyltransferase</keyword>
<evidence type="ECO:0000313" key="8">
    <source>
        <dbReference type="Proteomes" id="UP001595556"/>
    </source>
</evidence>
<comment type="caution">
    <text evidence="7">The sequence shown here is derived from an EMBL/GenBank/DDBJ whole genome shotgun (WGS) entry which is preliminary data.</text>
</comment>
<keyword evidence="1 6" id="KW-0963">Cytoplasm</keyword>
<comment type="function">
    <text evidence="6">Specifically methylates the N7 position of guanine in position 527 of 16S rRNA.</text>
</comment>
<keyword evidence="5 6" id="KW-0949">S-adenosyl-L-methionine</keyword>
<dbReference type="Pfam" id="PF02527">
    <property type="entry name" value="GidB"/>
    <property type="match status" value="1"/>
</dbReference>
<feature type="binding site" evidence="6">
    <location>
        <begin position="144"/>
        <end position="145"/>
    </location>
    <ligand>
        <name>S-adenosyl-L-methionine</name>
        <dbReference type="ChEBI" id="CHEBI:59789"/>
    </ligand>
</feature>
<comment type="caution">
    <text evidence="6">Lacks conserved residue(s) required for the propagation of feature annotation.</text>
</comment>
<dbReference type="PANTHER" id="PTHR31760:SF0">
    <property type="entry name" value="S-ADENOSYL-L-METHIONINE-DEPENDENT METHYLTRANSFERASES SUPERFAMILY PROTEIN"/>
    <property type="match status" value="1"/>
</dbReference>
<comment type="subcellular location">
    <subcellularLocation>
        <location evidence="6">Cytoplasm</location>
    </subcellularLocation>
</comment>
<comment type="catalytic activity">
    <reaction evidence="6">
        <text>guanosine(527) in 16S rRNA + S-adenosyl-L-methionine = N(7)-methylguanosine(527) in 16S rRNA + S-adenosyl-L-homocysteine</text>
        <dbReference type="Rhea" id="RHEA:42732"/>
        <dbReference type="Rhea" id="RHEA-COMP:10209"/>
        <dbReference type="Rhea" id="RHEA-COMP:10210"/>
        <dbReference type="ChEBI" id="CHEBI:57856"/>
        <dbReference type="ChEBI" id="CHEBI:59789"/>
        <dbReference type="ChEBI" id="CHEBI:74269"/>
        <dbReference type="ChEBI" id="CHEBI:74480"/>
        <dbReference type="EC" id="2.1.1.170"/>
    </reaction>
</comment>
<reference evidence="8" key="1">
    <citation type="journal article" date="2019" name="Int. J. Syst. Evol. Microbiol.">
        <title>The Global Catalogue of Microorganisms (GCM) 10K type strain sequencing project: providing services to taxonomists for standard genome sequencing and annotation.</title>
        <authorList>
            <consortium name="The Broad Institute Genomics Platform"/>
            <consortium name="The Broad Institute Genome Sequencing Center for Infectious Disease"/>
            <person name="Wu L."/>
            <person name="Ma J."/>
        </authorList>
    </citation>
    <scope>NUCLEOTIDE SEQUENCE [LARGE SCALE GENOMIC DNA]</scope>
    <source>
        <strain evidence="8">KCTC 52168</strain>
    </source>
</reference>
<dbReference type="GO" id="GO:0008168">
    <property type="term" value="F:methyltransferase activity"/>
    <property type="evidence" value="ECO:0007669"/>
    <property type="project" value="UniProtKB-KW"/>
</dbReference>
<organism evidence="7 8">
    <name type="scientific">Piscinibacterium candidicorallinum</name>
    <dbReference type="NCBI Taxonomy" id="1793872"/>
    <lineage>
        <taxon>Bacteria</taxon>
        <taxon>Pseudomonadati</taxon>
        <taxon>Pseudomonadota</taxon>
        <taxon>Betaproteobacteria</taxon>
        <taxon>Burkholderiales</taxon>
        <taxon>Piscinibacterium</taxon>
    </lineage>
</organism>
<evidence type="ECO:0000256" key="1">
    <source>
        <dbReference type="ARBA" id="ARBA00022490"/>
    </source>
</evidence>
<dbReference type="Proteomes" id="UP001595556">
    <property type="component" value="Unassembled WGS sequence"/>
</dbReference>
<dbReference type="PANTHER" id="PTHR31760">
    <property type="entry name" value="S-ADENOSYL-L-METHIONINE-DEPENDENT METHYLTRANSFERASES SUPERFAMILY PROTEIN"/>
    <property type="match status" value="1"/>
</dbReference>
<dbReference type="CDD" id="cd02440">
    <property type="entry name" value="AdoMet_MTases"/>
    <property type="match status" value="1"/>
</dbReference>
<feature type="binding site" evidence="6">
    <location>
        <position position="93"/>
    </location>
    <ligand>
        <name>S-adenosyl-L-methionine</name>
        <dbReference type="ChEBI" id="CHEBI:59789"/>
    </ligand>
</feature>
<dbReference type="InterPro" id="IPR003682">
    <property type="entry name" value="rRNA_ssu_MeTfrase_G"/>
</dbReference>
<keyword evidence="4 6" id="KW-0808">Transferase</keyword>
<keyword evidence="2 6" id="KW-0698">rRNA processing</keyword>
<evidence type="ECO:0000256" key="4">
    <source>
        <dbReference type="ARBA" id="ARBA00022679"/>
    </source>
</evidence>
<proteinExistence type="inferred from homology"/>
<comment type="similarity">
    <text evidence="6">Belongs to the methyltransferase superfamily. RNA methyltransferase RsmG family.</text>
</comment>
<dbReference type="EMBL" id="JBHRTI010000007">
    <property type="protein sequence ID" value="MFC3148593.1"/>
    <property type="molecule type" value="Genomic_DNA"/>
</dbReference>
<protein>
    <recommendedName>
        <fullName evidence="6">Ribosomal RNA small subunit methyltransferase G</fullName>
        <ecNumber evidence="6">2.1.1.170</ecNumber>
    </recommendedName>
    <alternativeName>
        <fullName evidence="6">16S rRNA 7-methylguanosine methyltransferase</fullName>
        <shortName evidence="6">16S rRNA m7G methyltransferase</shortName>
    </alternativeName>
</protein>
<gene>
    <name evidence="6 7" type="primary">rsmG</name>
    <name evidence="7" type="ORF">ACFOEN_13255</name>
</gene>
<evidence type="ECO:0000256" key="6">
    <source>
        <dbReference type="HAMAP-Rule" id="MF_00074"/>
    </source>
</evidence>
<dbReference type="HAMAP" id="MF_00074">
    <property type="entry name" value="16SrRNA_methyltr_G"/>
    <property type="match status" value="1"/>
</dbReference>
<dbReference type="PIRSF" id="PIRSF003078">
    <property type="entry name" value="GidB"/>
    <property type="match status" value="1"/>
</dbReference>
<dbReference type="SUPFAM" id="SSF53335">
    <property type="entry name" value="S-adenosyl-L-methionine-dependent methyltransferases"/>
    <property type="match status" value="1"/>
</dbReference>
<dbReference type="RefSeq" id="WP_377304686.1">
    <property type="nucleotide sequence ID" value="NZ_CP180191.1"/>
</dbReference>
<feature type="binding site" evidence="6">
    <location>
        <position position="157"/>
    </location>
    <ligand>
        <name>S-adenosyl-L-methionine</name>
        <dbReference type="ChEBI" id="CHEBI:59789"/>
    </ligand>
</feature>
<name>A0ABV7H3U3_9BURK</name>
<dbReference type="Gene3D" id="3.40.50.150">
    <property type="entry name" value="Vaccinia Virus protein VP39"/>
    <property type="match status" value="1"/>
</dbReference>
<dbReference type="InterPro" id="IPR029063">
    <property type="entry name" value="SAM-dependent_MTases_sf"/>
</dbReference>
<dbReference type="EC" id="2.1.1.170" evidence="6"/>
<feature type="binding site" evidence="6">
    <location>
        <position position="98"/>
    </location>
    <ligand>
        <name>S-adenosyl-L-methionine</name>
        <dbReference type="ChEBI" id="CHEBI:59789"/>
    </ligand>
</feature>
<evidence type="ECO:0000256" key="5">
    <source>
        <dbReference type="ARBA" id="ARBA00022691"/>
    </source>
</evidence>
<keyword evidence="8" id="KW-1185">Reference proteome</keyword>
<dbReference type="GO" id="GO:0032259">
    <property type="term" value="P:methylation"/>
    <property type="evidence" value="ECO:0007669"/>
    <property type="project" value="UniProtKB-KW"/>
</dbReference>
<evidence type="ECO:0000313" key="7">
    <source>
        <dbReference type="EMBL" id="MFC3148593.1"/>
    </source>
</evidence>
<evidence type="ECO:0000256" key="2">
    <source>
        <dbReference type="ARBA" id="ARBA00022552"/>
    </source>
</evidence>
<dbReference type="NCBIfam" id="TIGR00138">
    <property type="entry name" value="rsmG_gidB"/>
    <property type="match status" value="1"/>
</dbReference>
<evidence type="ECO:0000256" key="3">
    <source>
        <dbReference type="ARBA" id="ARBA00022603"/>
    </source>
</evidence>
<sequence>MPKDAAPTMPHTAALIAAIEHGAAELRCGLPEGGAEKLARYVELLAKWNSKINLTAIRDPAEMVTHHILDSLAVVPEFARFTQGQGVRVADIGTGAGLPGIVLAVALPQLHVTCIDAVEKKISFVQQAIGTLGLANARAIAGRVEQHREIYDIVTCRAFASLSEIVQLTGHLVAPGGCILAMKGPRLEAEAAVLPAGWSFLGAVDLRVPGLAETRNLALLRRAAD</sequence>
<accession>A0ABV7H3U3</accession>